<evidence type="ECO:0000313" key="8">
    <source>
        <dbReference type="EMBL" id="MRI85925.1"/>
    </source>
</evidence>
<evidence type="ECO:0000256" key="4">
    <source>
        <dbReference type="PIRSR" id="PIRSR606710-1"/>
    </source>
</evidence>
<dbReference type="Pfam" id="PF17851">
    <property type="entry name" value="GH43_C2"/>
    <property type="match status" value="1"/>
</dbReference>
<accession>A0A6I2GR41</accession>
<dbReference type="InterPro" id="IPR006710">
    <property type="entry name" value="Glyco_hydro_43"/>
</dbReference>
<dbReference type="GO" id="GO:0004553">
    <property type="term" value="F:hydrolase activity, hydrolyzing O-glycosyl compounds"/>
    <property type="evidence" value="ECO:0007669"/>
    <property type="project" value="InterPro"/>
</dbReference>
<evidence type="ECO:0000256" key="1">
    <source>
        <dbReference type="ARBA" id="ARBA00009865"/>
    </source>
</evidence>
<organism evidence="8 9">
    <name type="scientific">Fundicoccus ignavus</name>
    <dbReference type="NCBI Taxonomy" id="2664442"/>
    <lineage>
        <taxon>Bacteria</taxon>
        <taxon>Bacillati</taxon>
        <taxon>Bacillota</taxon>
        <taxon>Bacilli</taxon>
        <taxon>Lactobacillales</taxon>
        <taxon>Aerococcaceae</taxon>
        <taxon>Fundicoccus</taxon>
    </lineage>
</organism>
<comment type="similarity">
    <text evidence="1 6">Belongs to the glycosyl hydrolase 43 family.</text>
</comment>
<gene>
    <name evidence="8" type="ORF">GIY09_08605</name>
</gene>
<feature type="domain" description="Beta-xylosidase C-terminal Concanavalin A-like" evidence="7">
    <location>
        <begin position="338"/>
        <end position="540"/>
    </location>
</feature>
<evidence type="ECO:0000256" key="2">
    <source>
        <dbReference type="ARBA" id="ARBA00022801"/>
    </source>
</evidence>
<dbReference type="PANTHER" id="PTHR42812:SF12">
    <property type="entry name" value="BETA-XYLOSIDASE-RELATED"/>
    <property type="match status" value="1"/>
</dbReference>
<dbReference type="SUPFAM" id="SSF49899">
    <property type="entry name" value="Concanavalin A-like lectins/glucanases"/>
    <property type="match status" value="1"/>
</dbReference>
<comment type="caution">
    <text evidence="8">The sequence shown here is derived from an EMBL/GenBank/DDBJ whole genome shotgun (WGS) entry which is preliminary data.</text>
</comment>
<dbReference type="Gene3D" id="2.115.10.20">
    <property type="entry name" value="Glycosyl hydrolase domain, family 43"/>
    <property type="match status" value="1"/>
</dbReference>
<name>A0A6I2GR41_9LACT</name>
<feature type="active site" description="Proton donor" evidence="4">
    <location>
        <position position="193"/>
    </location>
</feature>
<feature type="site" description="Important for catalytic activity, responsible for pKa modulation of the active site Glu and correct orientation of both the proton donor and substrate" evidence="5">
    <location>
        <position position="134"/>
    </location>
</feature>
<dbReference type="SUPFAM" id="SSF75005">
    <property type="entry name" value="Arabinanase/levansucrase/invertase"/>
    <property type="match status" value="1"/>
</dbReference>
<dbReference type="EMBL" id="WJQS01000007">
    <property type="protein sequence ID" value="MRI85925.1"/>
    <property type="molecule type" value="Genomic_DNA"/>
</dbReference>
<keyword evidence="3 6" id="KW-0326">Glycosidase</keyword>
<keyword evidence="9" id="KW-1185">Reference proteome</keyword>
<dbReference type="InterPro" id="IPR023296">
    <property type="entry name" value="Glyco_hydro_beta-prop_sf"/>
</dbReference>
<dbReference type="InterPro" id="IPR051795">
    <property type="entry name" value="Glycosyl_Hydrlase_43"/>
</dbReference>
<dbReference type="InterPro" id="IPR013320">
    <property type="entry name" value="ConA-like_dom_sf"/>
</dbReference>
<keyword evidence="2 6" id="KW-0378">Hydrolase</keyword>
<evidence type="ECO:0000256" key="3">
    <source>
        <dbReference type="ARBA" id="ARBA00023295"/>
    </source>
</evidence>
<dbReference type="CDD" id="cd09000">
    <property type="entry name" value="GH43_SXA-like"/>
    <property type="match status" value="1"/>
</dbReference>
<evidence type="ECO:0000259" key="7">
    <source>
        <dbReference type="Pfam" id="PF17851"/>
    </source>
</evidence>
<reference evidence="8 9" key="1">
    <citation type="submission" date="2019-11" db="EMBL/GenBank/DDBJ databases">
        <title>Characterisation of Fundicoccus ignavus gen. nov. sp. nov., a novel genus of the family Aerococcaceae isolated from bulk tank milk.</title>
        <authorList>
            <person name="Siebert A."/>
            <person name="Huptas C."/>
            <person name="Wenning M."/>
            <person name="Scherer S."/>
            <person name="Doll E.V."/>
        </authorList>
    </citation>
    <scope>NUCLEOTIDE SEQUENCE [LARGE SCALE GENOMIC DNA]</scope>
    <source>
        <strain evidence="8 9">WS4759</strain>
    </source>
</reference>
<dbReference type="InterPro" id="IPR041542">
    <property type="entry name" value="GH43_C2"/>
</dbReference>
<dbReference type="Proteomes" id="UP000430975">
    <property type="component" value="Unassembled WGS sequence"/>
</dbReference>
<feature type="active site" description="Proton acceptor" evidence="4">
    <location>
        <position position="21"/>
    </location>
</feature>
<dbReference type="GO" id="GO:0005975">
    <property type="term" value="P:carbohydrate metabolic process"/>
    <property type="evidence" value="ECO:0007669"/>
    <property type="project" value="InterPro"/>
</dbReference>
<dbReference type="AlphaFoldDB" id="A0A6I2GR41"/>
<evidence type="ECO:0000256" key="5">
    <source>
        <dbReference type="PIRSR" id="PIRSR606710-2"/>
    </source>
</evidence>
<dbReference type="PANTHER" id="PTHR42812">
    <property type="entry name" value="BETA-XYLOSIDASE"/>
    <property type="match status" value="1"/>
</dbReference>
<sequence>MNGGKYLMMIQNPVLKGFNPDPSILRVGDDYYIAVSTFEWFPGVVIHHSKDLKNWHQVSRPLKTTELLDMRGNPDSGGVWAPQLSYADGKFWLIYSDVKVVKGPWKDVTNYLTTCETIDGDWSKPIEMNQSGFDPSLFHDDDGRKWFVNMVWDNRVGHHNFAGIALQEYDPQQERLIGEPQIIFKGTNVKLVEAPHLYKINGYYYLFTAEGGTLFNHQETVARSRNLEGPYEVHPDNPLITSFHHPEIRLQRAGHGSLVDTQNGEWYFAHLTSRPLPDETQSILDDRGYSPLGRETAIQKIEWNNDWPYVVGGNYPKDEVEMPDLPEVTWPADYPIVDDFDESTLNHQWNTVRIPFDEKMGSLTERPGHLRLIGGGSFHNHFSHSFVARRWQALNFEAETKVAVNPISFQQQAGLVAYYNTSNWTSIHVTWDPELGRVIDVLHCDRGELARPLREMVPVPNEVEYVYFRVNVDQAEYYYSYSLDGEKWNVIDTTFDSRQLSDEYVSQKEGGFFTGAFIGVNCIDTSGRKLVADFDYFRYEEQN</sequence>
<protein>
    <submittedName>
        <fullName evidence="8">Family 43 glycosylhydrolase</fullName>
    </submittedName>
</protein>
<evidence type="ECO:0000256" key="6">
    <source>
        <dbReference type="RuleBase" id="RU361187"/>
    </source>
</evidence>
<dbReference type="Pfam" id="PF04616">
    <property type="entry name" value="Glyco_hydro_43"/>
    <property type="match status" value="1"/>
</dbReference>
<evidence type="ECO:0000313" key="9">
    <source>
        <dbReference type="Proteomes" id="UP000430975"/>
    </source>
</evidence>
<dbReference type="Gene3D" id="2.60.120.200">
    <property type="match status" value="1"/>
</dbReference>
<proteinExistence type="inferred from homology"/>